<dbReference type="InterPro" id="IPR047656">
    <property type="entry name" value="IS481-like_transpos"/>
</dbReference>
<sequence>MSDAARPTTKGLPVHANARLTFYGRILLVRRVRFDGRPISHVAAELGVSRQCGHLWVKRYDAEGWAGLLDRSSRPHHCPTRTPHTAEARVLAARDHEQAGPAVLAASTGVPARTISRILARHGVPRLADCDPVTGESIRATRRSDRRYEHPQPGDLVHVDVKKLGRIPDGGGWRVHGREHRPGSKRRIGFDYIHAMVDDHSRLAYAEVLPDEKGATCAGFVSRAAAAFAAAGIPHIARVLTDNARNYRGCRAFAAAVDELGAVQKFIRPRCPWTNGKVERFNRTLAREWAYRRPYTSNQARTMALDAWIEYYNTRRPHTACRGRAPITRLSPT</sequence>
<dbReference type="GO" id="GO:0003676">
    <property type="term" value="F:nucleic acid binding"/>
    <property type="evidence" value="ECO:0007669"/>
    <property type="project" value="InterPro"/>
</dbReference>
<dbReference type="SUPFAM" id="SSF53098">
    <property type="entry name" value="Ribonuclease H-like"/>
    <property type="match status" value="1"/>
</dbReference>
<comment type="caution">
    <text evidence="2">The sequence shown here is derived from an EMBL/GenBank/DDBJ whole genome shotgun (WGS) entry which is preliminary data.</text>
</comment>
<name>A0A4R6UG65_9PSEU</name>
<accession>A0A4R6UG65</accession>
<dbReference type="PANTHER" id="PTHR35004:SF6">
    <property type="entry name" value="TRANSPOSASE"/>
    <property type="match status" value="1"/>
</dbReference>
<proteinExistence type="predicted"/>
<dbReference type="PROSITE" id="PS50994">
    <property type="entry name" value="INTEGRASE"/>
    <property type="match status" value="1"/>
</dbReference>
<keyword evidence="3" id="KW-1185">Reference proteome</keyword>
<evidence type="ECO:0000259" key="1">
    <source>
        <dbReference type="PROSITE" id="PS50994"/>
    </source>
</evidence>
<dbReference type="Gene3D" id="3.30.420.10">
    <property type="entry name" value="Ribonuclease H-like superfamily/Ribonuclease H"/>
    <property type="match status" value="1"/>
</dbReference>
<dbReference type="PANTHER" id="PTHR35004">
    <property type="entry name" value="TRANSPOSASE RV3428C-RELATED"/>
    <property type="match status" value="1"/>
</dbReference>
<dbReference type="GO" id="GO:0015074">
    <property type="term" value="P:DNA integration"/>
    <property type="evidence" value="ECO:0007669"/>
    <property type="project" value="InterPro"/>
</dbReference>
<dbReference type="Pfam" id="PF13011">
    <property type="entry name" value="LZ_Tnp_IS481"/>
    <property type="match status" value="1"/>
</dbReference>
<protein>
    <submittedName>
        <fullName evidence="2">Transposase IS481 family protein</fullName>
    </submittedName>
</protein>
<reference evidence="2 3" key="1">
    <citation type="submission" date="2019-03" db="EMBL/GenBank/DDBJ databases">
        <title>Genomic Encyclopedia of Type Strains, Phase IV (KMG-IV): sequencing the most valuable type-strain genomes for metagenomic binning, comparative biology and taxonomic classification.</title>
        <authorList>
            <person name="Goeker M."/>
        </authorList>
    </citation>
    <scope>NUCLEOTIDE SEQUENCE [LARGE SCALE GENOMIC DNA]</scope>
    <source>
        <strain evidence="2 3">DSM 45775</strain>
    </source>
</reference>
<dbReference type="NCBIfam" id="NF033577">
    <property type="entry name" value="transpos_IS481"/>
    <property type="match status" value="1"/>
</dbReference>
<dbReference type="InterPro" id="IPR009057">
    <property type="entry name" value="Homeodomain-like_sf"/>
</dbReference>
<dbReference type="EMBL" id="SNYO01000022">
    <property type="protein sequence ID" value="TDQ45768.1"/>
    <property type="molecule type" value="Genomic_DNA"/>
</dbReference>
<dbReference type="AlphaFoldDB" id="A0A4R6UG65"/>
<dbReference type="InterPro" id="IPR001584">
    <property type="entry name" value="Integrase_cat-core"/>
</dbReference>
<dbReference type="SUPFAM" id="SSF46689">
    <property type="entry name" value="Homeodomain-like"/>
    <property type="match status" value="1"/>
</dbReference>
<dbReference type="Pfam" id="PF13683">
    <property type="entry name" value="rve_3"/>
    <property type="match status" value="1"/>
</dbReference>
<evidence type="ECO:0000313" key="3">
    <source>
        <dbReference type="Proteomes" id="UP000295705"/>
    </source>
</evidence>
<evidence type="ECO:0000313" key="2">
    <source>
        <dbReference type="EMBL" id="TDQ45768.1"/>
    </source>
</evidence>
<dbReference type="InterPro" id="IPR036397">
    <property type="entry name" value="RNaseH_sf"/>
</dbReference>
<dbReference type="InterPro" id="IPR024967">
    <property type="entry name" value="DNA-bd_IS481-type"/>
</dbReference>
<dbReference type="InterPro" id="IPR012337">
    <property type="entry name" value="RNaseH-like_sf"/>
</dbReference>
<organism evidence="2 3">
    <name type="scientific">Actinomycetospora succinea</name>
    <dbReference type="NCBI Taxonomy" id="663603"/>
    <lineage>
        <taxon>Bacteria</taxon>
        <taxon>Bacillati</taxon>
        <taxon>Actinomycetota</taxon>
        <taxon>Actinomycetes</taxon>
        <taxon>Pseudonocardiales</taxon>
        <taxon>Pseudonocardiaceae</taxon>
        <taxon>Actinomycetospora</taxon>
    </lineage>
</organism>
<feature type="domain" description="Integrase catalytic" evidence="1">
    <location>
        <begin position="164"/>
        <end position="333"/>
    </location>
</feature>
<dbReference type="Proteomes" id="UP000295705">
    <property type="component" value="Unassembled WGS sequence"/>
</dbReference>
<gene>
    <name evidence="2" type="ORF">EV188_1221</name>
</gene>